<protein>
    <submittedName>
        <fullName evidence="6">Helix-turn-helix domain-containing protein</fullName>
    </submittedName>
</protein>
<dbReference type="Pfam" id="PF13518">
    <property type="entry name" value="HTH_28"/>
    <property type="match status" value="1"/>
</dbReference>
<feature type="domain" description="Insertion element IS150 protein InsJ-like helix-turn-helix" evidence="3">
    <location>
        <begin position="74"/>
        <end position="124"/>
    </location>
</feature>
<feature type="region of interest" description="Disordered" evidence="2">
    <location>
        <begin position="112"/>
        <end position="140"/>
    </location>
</feature>
<reference evidence="8" key="2">
    <citation type="submission" date="2016-10" db="EMBL/GenBank/DDBJ databases">
        <authorList>
            <person name="Varghese N."/>
            <person name="Submissions S."/>
        </authorList>
    </citation>
    <scope>NUCLEOTIDE SEQUENCE [LARGE SCALE GENOMIC DNA]</scope>
    <source>
        <strain evidence="8">DSM 22620</strain>
    </source>
</reference>
<comment type="similarity">
    <text evidence="1">Belongs to the IS150/IS1296 orfA family.</text>
</comment>
<sequence>MSVDLRLRHDRSLRERAAEMFERGLGYGSVARGLGVPAEAVRNWQKTYRATGRDGLLKMGEKHARYDFETKVAAARAVVDDGMAKPEAMERFGIASATPLKQWCRLYRGGGAEALRPKPKGRPRGSGAKAAPMTREQELEREVRRLEAQVAYLKKSIALKAELRSRTGRRP</sequence>
<dbReference type="InterPro" id="IPR036388">
    <property type="entry name" value="WH-like_DNA-bd_sf"/>
</dbReference>
<evidence type="ECO:0000313" key="7">
    <source>
        <dbReference type="EMBL" id="SDR95676.1"/>
    </source>
</evidence>
<dbReference type="InterPro" id="IPR010921">
    <property type="entry name" value="Trp_repressor/repl_initiator"/>
</dbReference>
<dbReference type="EMBL" id="LT629759">
    <property type="protein sequence ID" value="SDR67052.1"/>
    <property type="molecule type" value="Genomic_DNA"/>
</dbReference>
<dbReference type="RefSeq" id="WP_090861460.1">
    <property type="nucleotide sequence ID" value="NZ_LT629759.1"/>
</dbReference>
<evidence type="ECO:0000259" key="3">
    <source>
        <dbReference type="Pfam" id="PF13518"/>
    </source>
</evidence>
<dbReference type="SUPFAM" id="SSF46689">
    <property type="entry name" value="Homeodomain-like"/>
    <property type="match status" value="1"/>
</dbReference>
<name>A0A1H1N8N5_9ACTN</name>
<evidence type="ECO:0000313" key="4">
    <source>
        <dbReference type="EMBL" id="SDR67052.1"/>
    </source>
</evidence>
<dbReference type="Gene3D" id="1.10.10.10">
    <property type="entry name" value="Winged helix-like DNA-binding domain superfamily/Winged helix DNA-binding domain"/>
    <property type="match status" value="1"/>
</dbReference>
<dbReference type="SUPFAM" id="SSF48295">
    <property type="entry name" value="TrpR-like"/>
    <property type="match status" value="1"/>
</dbReference>
<proteinExistence type="inferred from homology"/>
<dbReference type="Proteomes" id="UP000199480">
    <property type="component" value="Chromosome I"/>
</dbReference>
<dbReference type="EMBL" id="LT629759">
    <property type="protein sequence ID" value="SDR89352.1"/>
    <property type="molecule type" value="Genomic_DNA"/>
</dbReference>
<dbReference type="InterPro" id="IPR055247">
    <property type="entry name" value="InsJ-like_HTH"/>
</dbReference>
<dbReference type="EMBL" id="LT629759">
    <property type="protein sequence ID" value="SDR94559.1"/>
    <property type="molecule type" value="Genomic_DNA"/>
</dbReference>
<dbReference type="InterPro" id="IPR009057">
    <property type="entry name" value="Homeodomain-like_sf"/>
</dbReference>
<dbReference type="InterPro" id="IPR052057">
    <property type="entry name" value="IS150/IS1296_orfA-like"/>
</dbReference>
<dbReference type="PANTHER" id="PTHR33795:SF1">
    <property type="entry name" value="INSERTION ELEMENT IS150 PROTEIN INSJ"/>
    <property type="match status" value="1"/>
</dbReference>
<evidence type="ECO:0000313" key="8">
    <source>
        <dbReference type="Proteomes" id="UP000199480"/>
    </source>
</evidence>
<reference evidence="6" key="1">
    <citation type="submission" date="2016-10" db="EMBL/GenBank/DDBJ databases">
        <authorList>
            <person name="de Groot N.N."/>
        </authorList>
    </citation>
    <scope>NUCLEOTIDE SEQUENCE [LARGE SCALE GENOMIC DNA]</scope>
    <source>
        <strain evidence="6">DSM 22620</strain>
    </source>
</reference>
<evidence type="ECO:0000313" key="5">
    <source>
        <dbReference type="EMBL" id="SDR89352.1"/>
    </source>
</evidence>
<organism evidence="6 8">
    <name type="scientific">Parafannyhessea umbonata</name>
    <dbReference type="NCBI Taxonomy" id="604330"/>
    <lineage>
        <taxon>Bacteria</taxon>
        <taxon>Bacillati</taxon>
        <taxon>Actinomycetota</taxon>
        <taxon>Coriobacteriia</taxon>
        <taxon>Coriobacteriales</taxon>
        <taxon>Atopobiaceae</taxon>
        <taxon>Parafannyhessea</taxon>
    </lineage>
</organism>
<accession>A0A1H1N8N5</accession>
<dbReference type="AlphaFoldDB" id="A0A1H1N8N5"/>
<dbReference type="OrthoDB" id="3233355at2"/>
<gene>
    <name evidence="4" type="ORF">SAMN04489857_0489</name>
    <name evidence="5" type="ORF">SAMN04489857_1541</name>
    <name evidence="6" type="ORF">SAMN04489857_1714</name>
    <name evidence="7" type="ORF">SAMN04489857_1752</name>
</gene>
<evidence type="ECO:0000256" key="1">
    <source>
        <dbReference type="ARBA" id="ARBA00038232"/>
    </source>
</evidence>
<dbReference type="EMBL" id="LT629759">
    <property type="protein sequence ID" value="SDR95676.1"/>
    <property type="molecule type" value="Genomic_DNA"/>
</dbReference>
<dbReference type="GO" id="GO:0043565">
    <property type="term" value="F:sequence-specific DNA binding"/>
    <property type="evidence" value="ECO:0007669"/>
    <property type="project" value="InterPro"/>
</dbReference>
<evidence type="ECO:0000313" key="6">
    <source>
        <dbReference type="EMBL" id="SDR94559.1"/>
    </source>
</evidence>
<dbReference type="PANTHER" id="PTHR33795">
    <property type="entry name" value="INSERTION ELEMENT IS150 PROTEIN INSJ"/>
    <property type="match status" value="1"/>
</dbReference>
<dbReference type="GeneID" id="78501504"/>
<evidence type="ECO:0000256" key="2">
    <source>
        <dbReference type="SAM" id="MobiDB-lite"/>
    </source>
</evidence>